<reference evidence="9" key="1">
    <citation type="submission" date="2017-09" db="EMBL/GenBank/DDBJ databases">
        <title>Depth-based differentiation of microbial function through sediment-hosted aquifers and enrichment of novel symbionts in the deep terrestrial subsurface.</title>
        <authorList>
            <person name="Probst A.J."/>
            <person name="Ladd B."/>
            <person name="Jarett J.K."/>
            <person name="Geller-Mcgrath D.E."/>
            <person name="Sieber C.M.K."/>
            <person name="Emerson J.B."/>
            <person name="Anantharaman K."/>
            <person name="Thomas B.C."/>
            <person name="Malmstrom R."/>
            <person name="Stieglmeier M."/>
            <person name="Klingl A."/>
            <person name="Woyke T."/>
            <person name="Ryan C.M."/>
            <person name="Banfield J.F."/>
        </authorList>
    </citation>
    <scope>NUCLEOTIDE SEQUENCE [LARGE SCALE GENOMIC DNA]</scope>
</reference>
<dbReference type="PANTHER" id="PTHR11735:SF6">
    <property type="entry name" value="TRNA N6-ADENOSINE THREONYLCARBAMOYLTRANSFERASE, MITOCHONDRIAL"/>
    <property type="match status" value="1"/>
</dbReference>
<keyword evidence="5" id="KW-0012">Acyltransferase</keyword>
<sequence>MIILSIDTSCDETSAAVTDKTKVISNIIWSQASQHADFGGVMPSLAQRLHKERIDWVVDRALSTAHCSLSTDIDAIAVTVGPGLAISLEVGISKAKELAQKYNDILPALKSGVSLQRRMTYQRSIHLRSKL</sequence>
<evidence type="ECO:0000256" key="3">
    <source>
        <dbReference type="ARBA" id="ARBA00022694"/>
    </source>
</evidence>
<dbReference type="Proteomes" id="UP000230972">
    <property type="component" value="Unassembled WGS sequence"/>
</dbReference>
<dbReference type="InterPro" id="IPR017861">
    <property type="entry name" value="KAE1/TsaD"/>
</dbReference>
<organism evidence="8 9">
    <name type="scientific">Candidatus Woesebacteria bacterium CG06_land_8_20_14_3_00_39_27</name>
    <dbReference type="NCBI Taxonomy" id="1975057"/>
    <lineage>
        <taxon>Bacteria</taxon>
        <taxon>Candidatus Woeseibacteriota</taxon>
    </lineage>
</organism>
<dbReference type="Gene3D" id="3.30.420.40">
    <property type="match status" value="1"/>
</dbReference>
<comment type="caution">
    <text evidence="8">The sequence shown here is derived from an EMBL/GenBank/DDBJ whole genome shotgun (WGS) entry which is preliminary data.</text>
</comment>
<evidence type="ECO:0000256" key="5">
    <source>
        <dbReference type="ARBA" id="ARBA00023315"/>
    </source>
</evidence>
<comment type="catalytic activity">
    <reaction evidence="6">
        <text>L-threonylcarbamoyladenylate + adenosine(37) in tRNA = N(6)-L-threonylcarbamoyladenosine(37) in tRNA + AMP + H(+)</text>
        <dbReference type="Rhea" id="RHEA:37059"/>
        <dbReference type="Rhea" id="RHEA-COMP:10162"/>
        <dbReference type="Rhea" id="RHEA-COMP:10163"/>
        <dbReference type="ChEBI" id="CHEBI:15378"/>
        <dbReference type="ChEBI" id="CHEBI:73682"/>
        <dbReference type="ChEBI" id="CHEBI:74411"/>
        <dbReference type="ChEBI" id="CHEBI:74418"/>
        <dbReference type="ChEBI" id="CHEBI:456215"/>
        <dbReference type="EC" id="2.3.1.234"/>
    </reaction>
</comment>
<evidence type="ECO:0000259" key="7">
    <source>
        <dbReference type="Pfam" id="PF00814"/>
    </source>
</evidence>
<protein>
    <recommendedName>
        <fullName evidence="1">N(6)-L-threonylcarbamoyladenine synthase</fullName>
        <ecNumber evidence="1">2.3.1.234</ecNumber>
    </recommendedName>
</protein>
<evidence type="ECO:0000313" key="8">
    <source>
        <dbReference type="EMBL" id="PIU71870.1"/>
    </source>
</evidence>
<dbReference type="PRINTS" id="PR00789">
    <property type="entry name" value="OSIALOPTASE"/>
</dbReference>
<dbReference type="InterPro" id="IPR043129">
    <property type="entry name" value="ATPase_NBD"/>
</dbReference>
<proteinExistence type="predicted"/>
<keyword evidence="3" id="KW-0819">tRNA processing</keyword>
<evidence type="ECO:0000256" key="1">
    <source>
        <dbReference type="ARBA" id="ARBA00012156"/>
    </source>
</evidence>
<evidence type="ECO:0000256" key="6">
    <source>
        <dbReference type="ARBA" id="ARBA00048117"/>
    </source>
</evidence>
<gene>
    <name evidence="8" type="ORF">COS80_00890</name>
</gene>
<dbReference type="AlphaFoldDB" id="A0A2M7AQG1"/>
<feature type="domain" description="Gcp-like" evidence="7">
    <location>
        <begin position="22"/>
        <end position="103"/>
    </location>
</feature>
<dbReference type="GO" id="GO:0008033">
    <property type="term" value="P:tRNA processing"/>
    <property type="evidence" value="ECO:0007669"/>
    <property type="project" value="UniProtKB-KW"/>
</dbReference>
<dbReference type="EMBL" id="PEWC01000020">
    <property type="protein sequence ID" value="PIU71870.1"/>
    <property type="molecule type" value="Genomic_DNA"/>
</dbReference>
<accession>A0A2M7AQG1</accession>
<dbReference type="InterPro" id="IPR000905">
    <property type="entry name" value="Gcp-like_dom"/>
</dbReference>
<evidence type="ECO:0000256" key="2">
    <source>
        <dbReference type="ARBA" id="ARBA00022679"/>
    </source>
</evidence>
<dbReference type="SUPFAM" id="SSF53067">
    <property type="entry name" value="Actin-like ATPase domain"/>
    <property type="match status" value="1"/>
</dbReference>
<feature type="non-terminal residue" evidence="8">
    <location>
        <position position="131"/>
    </location>
</feature>
<name>A0A2M7AQG1_9BACT</name>
<dbReference type="PANTHER" id="PTHR11735">
    <property type="entry name" value="TRNA N6-ADENOSINE THREONYLCARBAMOYLTRANSFERASE"/>
    <property type="match status" value="1"/>
</dbReference>
<evidence type="ECO:0000256" key="4">
    <source>
        <dbReference type="ARBA" id="ARBA00022723"/>
    </source>
</evidence>
<keyword evidence="2" id="KW-0808">Transferase</keyword>
<keyword evidence="4" id="KW-0479">Metal-binding</keyword>
<dbReference type="Pfam" id="PF00814">
    <property type="entry name" value="TsaD"/>
    <property type="match status" value="1"/>
</dbReference>
<dbReference type="EC" id="2.3.1.234" evidence="1"/>
<dbReference type="GO" id="GO:0061711">
    <property type="term" value="F:tRNA N(6)-L-threonylcarbamoyladenine synthase activity"/>
    <property type="evidence" value="ECO:0007669"/>
    <property type="project" value="UniProtKB-EC"/>
</dbReference>
<evidence type="ECO:0000313" key="9">
    <source>
        <dbReference type="Proteomes" id="UP000230972"/>
    </source>
</evidence>
<dbReference type="GO" id="GO:0046872">
    <property type="term" value="F:metal ion binding"/>
    <property type="evidence" value="ECO:0007669"/>
    <property type="project" value="UniProtKB-KW"/>
</dbReference>